<dbReference type="SUPFAM" id="SSF161098">
    <property type="entry name" value="MetI-like"/>
    <property type="match status" value="1"/>
</dbReference>
<evidence type="ECO:0000313" key="10">
    <source>
        <dbReference type="Proteomes" id="UP000072660"/>
    </source>
</evidence>
<keyword evidence="5 7" id="KW-1133">Transmembrane helix</keyword>
<feature type="transmembrane region" description="Helical" evidence="7">
    <location>
        <begin position="230"/>
        <end position="252"/>
    </location>
</feature>
<dbReference type="Proteomes" id="UP000072660">
    <property type="component" value="Unassembled WGS sequence"/>
</dbReference>
<dbReference type="GO" id="GO:0005886">
    <property type="term" value="C:plasma membrane"/>
    <property type="evidence" value="ECO:0007669"/>
    <property type="project" value="UniProtKB-SubCell"/>
</dbReference>
<evidence type="ECO:0000256" key="6">
    <source>
        <dbReference type="ARBA" id="ARBA00023136"/>
    </source>
</evidence>
<accession>A0A139SXA9</accession>
<dbReference type="Gene3D" id="1.10.3720.10">
    <property type="entry name" value="MetI-like"/>
    <property type="match status" value="1"/>
</dbReference>
<dbReference type="EMBL" id="LSZO01000026">
    <property type="protein sequence ID" value="KXU39226.1"/>
    <property type="molecule type" value="Genomic_DNA"/>
</dbReference>
<dbReference type="PANTHER" id="PTHR43386:SF1">
    <property type="entry name" value="D,D-DIPEPTIDE TRANSPORT SYSTEM PERMEASE PROTEIN DDPC-RELATED"/>
    <property type="match status" value="1"/>
</dbReference>
<dbReference type="InterPro" id="IPR050366">
    <property type="entry name" value="BP-dependent_transpt_permease"/>
</dbReference>
<keyword evidence="10" id="KW-1185">Reference proteome</keyword>
<organism evidence="9 10">
    <name type="scientific">Ventosimonas gracilis</name>
    <dbReference type="NCBI Taxonomy" id="1680762"/>
    <lineage>
        <taxon>Bacteria</taxon>
        <taxon>Pseudomonadati</taxon>
        <taxon>Pseudomonadota</taxon>
        <taxon>Gammaproteobacteria</taxon>
        <taxon>Pseudomonadales</taxon>
        <taxon>Ventosimonadaceae</taxon>
        <taxon>Ventosimonas</taxon>
    </lineage>
</organism>
<feature type="transmembrane region" description="Helical" evidence="7">
    <location>
        <begin position="108"/>
        <end position="134"/>
    </location>
</feature>
<dbReference type="InterPro" id="IPR035906">
    <property type="entry name" value="MetI-like_sf"/>
</dbReference>
<keyword evidence="2 7" id="KW-0813">Transport</keyword>
<evidence type="ECO:0000259" key="8">
    <source>
        <dbReference type="PROSITE" id="PS50928"/>
    </source>
</evidence>
<dbReference type="AlphaFoldDB" id="A0A139SXA9"/>
<evidence type="ECO:0000256" key="7">
    <source>
        <dbReference type="RuleBase" id="RU363032"/>
    </source>
</evidence>
<evidence type="ECO:0000256" key="5">
    <source>
        <dbReference type="ARBA" id="ARBA00022989"/>
    </source>
</evidence>
<feature type="transmembrane region" description="Helical" evidence="7">
    <location>
        <begin position="170"/>
        <end position="192"/>
    </location>
</feature>
<sequence length="321" mass="33660">MPSNSLGGLLRRKAALFALAGLLLIVSATLLAPLYAKYVSGTDPFRPGLSKKILIDGKRVAVMQPTTEGLGLGVTPIGPTWRGAYLLGADAQGRDVAARLLYGGRNSLLIAGSATLLCLTIAALIGISSGFLGGAVDGVLSNLMDIVWAFPVYLLAISLSIVMINQSFSIGGWEISSSSLLVPILIIGLVYVPYVSRPIRGKVLALKHSEFVQAAQGLGLSPLRILLRHILPNVAGTLIVFAPMLLALNIVIESSLSFLSVGVQPPAASWGTILQDGQSLLYARPMVALAPGLAIMLTVLLLNLLGDVLRDVLDPKSARGR</sequence>
<evidence type="ECO:0000256" key="1">
    <source>
        <dbReference type="ARBA" id="ARBA00004651"/>
    </source>
</evidence>
<dbReference type="RefSeq" id="WP_068387088.1">
    <property type="nucleotide sequence ID" value="NZ_LSZO01000026.1"/>
</dbReference>
<feature type="transmembrane region" description="Helical" evidence="7">
    <location>
        <begin position="146"/>
        <end position="164"/>
    </location>
</feature>
<reference evidence="9 10" key="1">
    <citation type="submission" date="2016-02" db="EMBL/GenBank/DDBJ databases">
        <authorList>
            <person name="Wen L."/>
            <person name="He K."/>
            <person name="Yang H."/>
        </authorList>
    </citation>
    <scope>NUCLEOTIDE SEQUENCE [LARGE SCALE GENOMIC DNA]</scope>
    <source>
        <strain evidence="9 10">CV58</strain>
    </source>
</reference>
<dbReference type="OrthoDB" id="9805884at2"/>
<proteinExistence type="inferred from homology"/>
<comment type="subcellular location">
    <subcellularLocation>
        <location evidence="1 7">Cell membrane</location>
        <topology evidence="1 7">Multi-pass membrane protein</topology>
    </subcellularLocation>
</comment>
<dbReference type="Pfam" id="PF00528">
    <property type="entry name" value="BPD_transp_1"/>
    <property type="match status" value="1"/>
</dbReference>
<keyword evidence="3" id="KW-1003">Cell membrane</keyword>
<dbReference type="InterPro" id="IPR000515">
    <property type="entry name" value="MetI-like"/>
</dbReference>
<name>A0A139SXA9_9GAMM</name>
<evidence type="ECO:0000256" key="2">
    <source>
        <dbReference type="ARBA" id="ARBA00022448"/>
    </source>
</evidence>
<comment type="caution">
    <text evidence="9">The sequence shown here is derived from an EMBL/GenBank/DDBJ whole genome shotgun (WGS) entry which is preliminary data.</text>
</comment>
<protein>
    <submittedName>
        <fullName evidence="9">Peptide ABC transporter permease</fullName>
    </submittedName>
</protein>
<feature type="domain" description="ABC transmembrane type-1" evidence="8">
    <location>
        <begin position="104"/>
        <end position="306"/>
    </location>
</feature>
<evidence type="ECO:0000256" key="3">
    <source>
        <dbReference type="ARBA" id="ARBA00022475"/>
    </source>
</evidence>
<dbReference type="GO" id="GO:0055085">
    <property type="term" value="P:transmembrane transport"/>
    <property type="evidence" value="ECO:0007669"/>
    <property type="project" value="InterPro"/>
</dbReference>
<evidence type="ECO:0000256" key="4">
    <source>
        <dbReference type="ARBA" id="ARBA00022692"/>
    </source>
</evidence>
<comment type="similarity">
    <text evidence="7">Belongs to the binding-protein-dependent transport system permease family.</text>
</comment>
<evidence type="ECO:0000313" key="9">
    <source>
        <dbReference type="EMBL" id="KXU39226.1"/>
    </source>
</evidence>
<dbReference type="PANTHER" id="PTHR43386">
    <property type="entry name" value="OLIGOPEPTIDE TRANSPORT SYSTEM PERMEASE PROTEIN APPC"/>
    <property type="match status" value="1"/>
</dbReference>
<dbReference type="PROSITE" id="PS50928">
    <property type="entry name" value="ABC_TM1"/>
    <property type="match status" value="1"/>
</dbReference>
<gene>
    <name evidence="9" type="ORF">AXE65_09685</name>
</gene>
<keyword evidence="6 7" id="KW-0472">Membrane</keyword>
<keyword evidence="4 7" id="KW-0812">Transmembrane</keyword>
<dbReference type="CDD" id="cd06261">
    <property type="entry name" value="TM_PBP2"/>
    <property type="match status" value="1"/>
</dbReference>
<feature type="transmembrane region" description="Helical" evidence="7">
    <location>
        <begin position="286"/>
        <end position="306"/>
    </location>
</feature>